<keyword evidence="3" id="KW-0175">Coiled coil</keyword>
<dbReference type="InterPro" id="IPR004437">
    <property type="entry name" value="ParB/RepB/Spo0J"/>
</dbReference>
<dbReference type="EMBL" id="DTAB01000171">
    <property type="protein sequence ID" value="HGN85108.1"/>
    <property type="molecule type" value="Genomic_DNA"/>
</dbReference>
<accession>A0A7V4ALQ1</accession>
<dbReference type="PANTHER" id="PTHR33375:SF7">
    <property type="entry name" value="CHROMOSOME 2-PARTITIONING PROTEIN PARB-RELATED"/>
    <property type="match status" value="1"/>
</dbReference>
<evidence type="ECO:0000259" key="4">
    <source>
        <dbReference type="SMART" id="SM00470"/>
    </source>
</evidence>
<dbReference type="PANTHER" id="PTHR33375">
    <property type="entry name" value="CHROMOSOME-PARTITIONING PROTEIN PARB-RELATED"/>
    <property type="match status" value="1"/>
</dbReference>
<comment type="similarity">
    <text evidence="1">Belongs to the ParB family.</text>
</comment>
<keyword evidence="2" id="KW-0238">DNA-binding</keyword>
<dbReference type="Gene3D" id="1.10.10.2830">
    <property type="match status" value="1"/>
</dbReference>
<protein>
    <submittedName>
        <fullName evidence="5">ParB/RepB/Spo0J family partition protein</fullName>
    </submittedName>
</protein>
<dbReference type="Pfam" id="PF02195">
    <property type="entry name" value="ParB_N"/>
    <property type="match status" value="1"/>
</dbReference>
<dbReference type="InterPro" id="IPR041468">
    <property type="entry name" value="HTH_ParB/Spo0J"/>
</dbReference>
<dbReference type="Gene3D" id="3.90.1530.30">
    <property type="match status" value="1"/>
</dbReference>
<dbReference type="InterPro" id="IPR050336">
    <property type="entry name" value="Chromosome_partition/occlusion"/>
</dbReference>
<reference evidence="5" key="1">
    <citation type="journal article" date="2020" name="mSystems">
        <title>Genome- and Community-Level Interaction Insights into Carbon Utilization and Element Cycling Functions of Hydrothermarchaeota in Hydrothermal Sediment.</title>
        <authorList>
            <person name="Zhou Z."/>
            <person name="Liu Y."/>
            <person name="Xu W."/>
            <person name="Pan J."/>
            <person name="Luo Z.H."/>
            <person name="Li M."/>
        </authorList>
    </citation>
    <scope>NUCLEOTIDE SEQUENCE [LARGE SCALE GENOMIC DNA]</scope>
    <source>
        <strain evidence="5">SpSt-611</strain>
    </source>
</reference>
<proteinExistence type="inferred from homology"/>
<dbReference type="CDD" id="cd16393">
    <property type="entry name" value="SPO0J_N"/>
    <property type="match status" value="1"/>
</dbReference>
<dbReference type="SMART" id="SM00470">
    <property type="entry name" value="ParB"/>
    <property type="match status" value="1"/>
</dbReference>
<dbReference type="GO" id="GO:0007059">
    <property type="term" value="P:chromosome segregation"/>
    <property type="evidence" value="ECO:0007669"/>
    <property type="project" value="TreeGrafter"/>
</dbReference>
<dbReference type="SUPFAM" id="SSF109709">
    <property type="entry name" value="KorB DNA-binding domain-like"/>
    <property type="match status" value="1"/>
</dbReference>
<dbReference type="SUPFAM" id="SSF110849">
    <property type="entry name" value="ParB/Sulfiredoxin"/>
    <property type="match status" value="1"/>
</dbReference>
<gene>
    <name evidence="5" type="ORF">ENT80_02890</name>
</gene>
<dbReference type="NCBIfam" id="TIGR00180">
    <property type="entry name" value="parB_part"/>
    <property type="match status" value="1"/>
</dbReference>
<dbReference type="Pfam" id="PF17762">
    <property type="entry name" value="HTH_ParB"/>
    <property type="match status" value="1"/>
</dbReference>
<evidence type="ECO:0000256" key="2">
    <source>
        <dbReference type="ARBA" id="ARBA00023125"/>
    </source>
</evidence>
<comment type="caution">
    <text evidence="5">The sequence shown here is derived from an EMBL/GenBank/DDBJ whole genome shotgun (WGS) entry which is preliminary data.</text>
</comment>
<dbReference type="AlphaFoldDB" id="A0A7V4ALQ1"/>
<dbReference type="FunFam" id="3.90.1530.30:FF:000001">
    <property type="entry name" value="Chromosome partitioning protein ParB"/>
    <property type="match status" value="1"/>
</dbReference>
<feature type="domain" description="ParB-like N-terminal" evidence="4">
    <location>
        <begin position="21"/>
        <end position="111"/>
    </location>
</feature>
<feature type="coiled-coil region" evidence="3">
    <location>
        <begin position="209"/>
        <end position="237"/>
    </location>
</feature>
<sequence>MSAIRAYLKGLVEEAKKPASSTLLLAELVPRPQPRRRFEEASLKALAESIRAHGVLEPLLVRPLGEGRYEIVAGERRYRAAQMAGLSEVPVVVLEGLSEKAAQAIALMENLQREDLNPYEETVAVLDLLALELGKGRGEVVSLLRQMKNAKEGRLRDNVVPNPDAQKVEEVFRILGRVSWQSFVQHRLPLLNLPLDLQEALLEGSIPYTAALELKKVKEEEERRKLLEEAKAGLSLRELKARVRALLRQGQRSYLEAPPPPWHKEVLAKLSRLALEALPPERRAEVEAKLRELLTLLER</sequence>
<dbReference type="InterPro" id="IPR003115">
    <property type="entry name" value="ParB_N"/>
</dbReference>
<dbReference type="GO" id="GO:0005694">
    <property type="term" value="C:chromosome"/>
    <property type="evidence" value="ECO:0007669"/>
    <property type="project" value="TreeGrafter"/>
</dbReference>
<evidence type="ECO:0000256" key="3">
    <source>
        <dbReference type="SAM" id="Coils"/>
    </source>
</evidence>
<evidence type="ECO:0000313" key="5">
    <source>
        <dbReference type="EMBL" id="HGN85108.1"/>
    </source>
</evidence>
<dbReference type="InterPro" id="IPR036086">
    <property type="entry name" value="ParB/Sulfiredoxin_sf"/>
</dbReference>
<name>A0A7V4ALQ1_9DEIN</name>
<evidence type="ECO:0000256" key="1">
    <source>
        <dbReference type="ARBA" id="ARBA00006295"/>
    </source>
</evidence>
<organism evidence="5">
    <name type="scientific">Thermus tengchongensis</name>
    <dbReference type="NCBI Taxonomy" id="1214928"/>
    <lineage>
        <taxon>Bacteria</taxon>
        <taxon>Thermotogati</taxon>
        <taxon>Deinococcota</taxon>
        <taxon>Deinococci</taxon>
        <taxon>Thermales</taxon>
        <taxon>Thermaceae</taxon>
        <taxon>Thermus</taxon>
    </lineage>
</organism>
<dbReference type="GO" id="GO:0003677">
    <property type="term" value="F:DNA binding"/>
    <property type="evidence" value="ECO:0007669"/>
    <property type="project" value="UniProtKB-KW"/>
</dbReference>